<dbReference type="GO" id="GO:0016791">
    <property type="term" value="F:phosphatase activity"/>
    <property type="evidence" value="ECO:0007669"/>
    <property type="project" value="UniProtKB-ARBA"/>
</dbReference>
<dbReference type="CDD" id="cd07516">
    <property type="entry name" value="HAD_Pase"/>
    <property type="match status" value="1"/>
</dbReference>
<dbReference type="EC" id="3.1.3.-" evidence="1"/>
<evidence type="ECO:0000313" key="2">
    <source>
        <dbReference type="Proteomes" id="UP000188993"/>
    </source>
</evidence>
<dbReference type="InterPro" id="IPR023214">
    <property type="entry name" value="HAD_sf"/>
</dbReference>
<dbReference type="SFLD" id="SFLDS00003">
    <property type="entry name" value="Haloacid_Dehalogenase"/>
    <property type="match status" value="1"/>
</dbReference>
<dbReference type="NCBIfam" id="TIGR00099">
    <property type="entry name" value="Cof-subfamily"/>
    <property type="match status" value="1"/>
</dbReference>
<dbReference type="RefSeq" id="WP_062468698.1">
    <property type="nucleotide sequence ID" value="NZ_BBYN01000009.1"/>
</dbReference>
<protein>
    <submittedName>
        <fullName evidence="1">Phosphatase YwpJ</fullName>
        <ecNumber evidence="1">3.1.3.-</ecNumber>
    </submittedName>
</protein>
<dbReference type="InterPro" id="IPR000150">
    <property type="entry name" value="Cof"/>
</dbReference>
<dbReference type="Gene3D" id="3.40.50.1000">
    <property type="entry name" value="HAD superfamily/HAD-like"/>
    <property type="match status" value="1"/>
</dbReference>
<dbReference type="Gene3D" id="3.30.1240.10">
    <property type="match status" value="1"/>
</dbReference>
<dbReference type="GO" id="GO:0000287">
    <property type="term" value="F:magnesium ion binding"/>
    <property type="evidence" value="ECO:0007669"/>
    <property type="project" value="TreeGrafter"/>
</dbReference>
<dbReference type="EMBL" id="CP019728">
    <property type="protein sequence ID" value="AQS53657.1"/>
    <property type="molecule type" value="Genomic_DNA"/>
</dbReference>
<keyword evidence="2" id="KW-1185">Reference proteome</keyword>
<dbReference type="SUPFAM" id="SSF56784">
    <property type="entry name" value="HAD-like"/>
    <property type="match status" value="1"/>
</dbReference>
<evidence type="ECO:0000313" key="1">
    <source>
        <dbReference type="EMBL" id="AQS53657.1"/>
    </source>
</evidence>
<dbReference type="InterPro" id="IPR036412">
    <property type="entry name" value="HAD-like_sf"/>
</dbReference>
<accession>A0A1S6IQ30</accession>
<reference evidence="1 2" key="1">
    <citation type="journal article" date="2014" name="Int. J. Syst. Evol. Microbiol.">
        <title>Jeotgalibaca dankookensis gen. nov., sp. nov., a member of the family Carnobacteriaceae, isolated from seujeot (Korean traditional food).</title>
        <authorList>
            <person name="Lee D.G."/>
            <person name="Trujillo M.E."/>
            <person name="Kang H."/>
            <person name="Ahn T.Y."/>
        </authorList>
    </citation>
    <scope>NUCLEOTIDE SEQUENCE [LARGE SCALE GENOMIC DNA]</scope>
    <source>
        <strain evidence="1 2">EX-07</strain>
    </source>
</reference>
<dbReference type="OrthoDB" id="9806027at2"/>
<dbReference type="Proteomes" id="UP000188993">
    <property type="component" value="Chromosome"/>
</dbReference>
<dbReference type="PANTHER" id="PTHR10000:SF55">
    <property type="entry name" value="5-AMINO-6-(5-PHOSPHO-D-RIBITYLAMINO)URACIL PHOSPHATASE YCSE"/>
    <property type="match status" value="1"/>
</dbReference>
<proteinExistence type="predicted"/>
<name>A0A1S6IQ30_9LACT</name>
<dbReference type="GO" id="GO:0005829">
    <property type="term" value="C:cytosol"/>
    <property type="evidence" value="ECO:0007669"/>
    <property type="project" value="TreeGrafter"/>
</dbReference>
<dbReference type="PANTHER" id="PTHR10000">
    <property type="entry name" value="PHOSPHOSERINE PHOSPHATASE"/>
    <property type="match status" value="1"/>
</dbReference>
<gene>
    <name evidence="1" type="primary">ywpJ</name>
    <name evidence="1" type="ORF">BW727_101290</name>
</gene>
<organism evidence="1 2">
    <name type="scientific">Jeotgalibaca dankookensis</name>
    <dbReference type="NCBI Taxonomy" id="708126"/>
    <lineage>
        <taxon>Bacteria</taxon>
        <taxon>Bacillati</taxon>
        <taxon>Bacillota</taxon>
        <taxon>Bacilli</taxon>
        <taxon>Lactobacillales</taxon>
        <taxon>Carnobacteriaceae</taxon>
        <taxon>Jeotgalibaca</taxon>
    </lineage>
</organism>
<dbReference type="STRING" id="708126.BW727_101290"/>
<sequence>MIQLIVSDMDGTLLDNKLAVSEGNQLAIQAAEENGIKFMVATGRGYTEAVPALTEAGISCPMISVNGAQTYDKNGQLIDSIGIDKKDIREILAFTKANGLYTELVMSSGVYSNDKLQYVETLTHLLKTTNPHTSYKMALVLALGRMDQFNMNYVDEYEEVLADDKDLALKVLVFSNQGQTELQSVRDEFGTDSQLVITSSFFNNIEINHVDAQKGIALERVAKKLNIPMEKVMSIGDNFNDVSMLKRTGVSFAMANAEDGVKERAKYMTASNSEDGVAEAIYRCINEKL</sequence>
<dbReference type="SFLD" id="SFLDG01144">
    <property type="entry name" value="C2.B.4:_PGP_Like"/>
    <property type="match status" value="1"/>
</dbReference>
<dbReference type="InterPro" id="IPR006379">
    <property type="entry name" value="HAD-SF_hydro_IIB"/>
</dbReference>
<dbReference type="NCBIfam" id="TIGR01484">
    <property type="entry name" value="HAD-SF-IIB"/>
    <property type="match status" value="1"/>
</dbReference>
<dbReference type="SFLD" id="SFLDG01140">
    <property type="entry name" value="C2.B:_Phosphomannomutase_and_P"/>
    <property type="match status" value="1"/>
</dbReference>
<dbReference type="AlphaFoldDB" id="A0A1S6IQ30"/>
<keyword evidence="1" id="KW-0378">Hydrolase</keyword>
<dbReference type="Pfam" id="PF08282">
    <property type="entry name" value="Hydrolase_3"/>
    <property type="match status" value="1"/>
</dbReference>
<dbReference type="KEGG" id="jda:BW727_101290"/>